<gene>
    <name evidence="1" type="ORF">SAMN05216175_104208</name>
</gene>
<dbReference type="InterPro" id="IPR034122">
    <property type="entry name" value="Retropepsin-like_bacterial"/>
</dbReference>
<dbReference type="OrthoDB" id="185963at2"/>
<dbReference type="InterPro" id="IPR011969">
    <property type="entry name" value="Clan_AA_Asp_peptidase_C"/>
</dbReference>
<dbReference type="Gene3D" id="2.40.70.10">
    <property type="entry name" value="Acid Proteases"/>
    <property type="match status" value="1"/>
</dbReference>
<dbReference type="NCBIfam" id="TIGR02281">
    <property type="entry name" value="clan_AA_DTGA"/>
    <property type="match status" value="1"/>
</dbReference>
<sequence>MRHLTWLIALLLLTMLFNNWLDKQHNPNSLLVSAAGLDAGSPVVLQRNRQGHYVASGLINDNPVVFLLDTGATVISVPENVANELGLVKGKAVRVNTANGAISVYSTQINSVQLGNIKLRNVEGHINPYMTGGTALLGMSFLKHLELKQSGNTLQLKAPG</sequence>
<dbReference type="STRING" id="1045558.SAMN05216175_104208"/>
<dbReference type="GO" id="GO:0006508">
    <property type="term" value="P:proteolysis"/>
    <property type="evidence" value="ECO:0007669"/>
    <property type="project" value="UniProtKB-KW"/>
</dbReference>
<proteinExistence type="predicted"/>
<accession>A0A1I2Q3K0</accession>
<dbReference type="EMBL" id="FOOU01000004">
    <property type="protein sequence ID" value="SFG22868.1"/>
    <property type="molecule type" value="Genomic_DNA"/>
</dbReference>
<dbReference type="RefSeq" id="WP_090726551.1">
    <property type="nucleotide sequence ID" value="NZ_FOOU01000004.1"/>
</dbReference>
<dbReference type="Proteomes" id="UP000198623">
    <property type="component" value="Unassembled WGS sequence"/>
</dbReference>
<dbReference type="CDD" id="cd05483">
    <property type="entry name" value="retropepsin_like_bacteria"/>
    <property type="match status" value="1"/>
</dbReference>
<dbReference type="InterPro" id="IPR021109">
    <property type="entry name" value="Peptidase_aspartic_dom_sf"/>
</dbReference>
<name>A0A1I2Q3K0_9GAMM</name>
<dbReference type="PROSITE" id="PS00141">
    <property type="entry name" value="ASP_PROTEASE"/>
    <property type="match status" value="1"/>
</dbReference>
<dbReference type="SUPFAM" id="SSF50630">
    <property type="entry name" value="Acid proteases"/>
    <property type="match status" value="1"/>
</dbReference>
<organism evidence="1 2">
    <name type="scientific">Neptunomonas qingdaonensis</name>
    <dbReference type="NCBI Taxonomy" id="1045558"/>
    <lineage>
        <taxon>Bacteria</taxon>
        <taxon>Pseudomonadati</taxon>
        <taxon>Pseudomonadota</taxon>
        <taxon>Gammaproteobacteria</taxon>
        <taxon>Oceanospirillales</taxon>
        <taxon>Oceanospirillaceae</taxon>
        <taxon>Neptunomonas</taxon>
    </lineage>
</organism>
<dbReference type="Pfam" id="PF13975">
    <property type="entry name" value="gag-asp_proteas"/>
    <property type="match status" value="1"/>
</dbReference>
<evidence type="ECO:0000313" key="1">
    <source>
        <dbReference type="EMBL" id="SFG22868.1"/>
    </source>
</evidence>
<protein>
    <submittedName>
        <fullName evidence="1">Aspartyl protease family protein</fullName>
    </submittedName>
</protein>
<keyword evidence="1" id="KW-0378">Hydrolase</keyword>
<evidence type="ECO:0000313" key="2">
    <source>
        <dbReference type="Proteomes" id="UP000198623"/>
    </source>
</evidence>
<dbReference type="InterPro" id="IPR001969">
    <property type="entry name" value="Aspartic_peptidase_AS"/>
</dbReference>
<dbReference type="GO" id="GO:0004190">
    <property type="term" value="F:aspartic-type endopeptidase activity"/>
    <property type="evidence" value="ECO:0007669"/>
    <property type="project" value="InterPro"/>
</dbReference>
<dbReference type="AlphaFoldDB" id="A0A1I2Q3K0"/>
<keyword evidence="2" id="KW-1185">Reference proteome</keyword>
<keyword evidence="1" id="KW-0645">Protease</keyword>
<reference evidence="2" key="1">
    <citation type="submission" date="2016-10" db="EMBL/GenBank/DDBJ databases">
        <authorList>
            <person name="Varghese N."/>
            <person name="Submissions S."/>
        </authorList>
    </citation>
    <scope>NUCLEOTIDE SEQUENCE [LARGE SCALE GENOMIC DNA]</scope>
    <source>
        <strain evidence="2">CGMCC 1.10971</strain>
    </source>
</reference>